<dbReference type="OrthoDB" id="8326226at2"/>
<dbReference type="InterPro" id="IPR027417">
    <property type="entry name" value="P-loop_NTPase"/>
</dbReference>
<dbReference type="GO" id="GO:0005524">
    <property type="term" value="F:ATP binding"/>
    <property type="evidence" value="ECO:0007669"/>
    <property type="project" value="InterPro"/>
</dbReference>
<evidence type="ECO:0000313" key="2">
    <source>
        <dbReference type="EMBL" id="QDO96201.1"/>
    </source>
</evidence>
<dbReference type="Pfam" id="PF07475">
    <property type="entry name" value="Hpr_kinase_C"/>
    <property type="match status" value="1"/>
</dbReference>
<dbReference type="EMBL" id="CP041636">
    <property type="protein sequence ID" value="QDO96201.1"/>
    <property type="molecule type" value="Genomic_DNA"/>
</dbReference>
<dbReference type="KEGG" id="fer:FNB15_02395"/>
<protein>
    <recommendedName>
        <fullName evidence="1">HPr kinase/phosphorylase C-terminal domain-containing protein</fullName>
    </recommendedName>
</protein>
<dbReference type="GO" id="GO:0000155">
    <property type="term" value="F:phosphorelay sensor kinase activity"/>
    <property type="evidence" value="ECO:0007669"/>
    <property type="project" value="InterPro"/>
</dbReference>
<accession>A0A516GXE5</accession>
<dbReference type="SUPFAM" id="SSF53795">
    <property type="entry name" value="PEP carboxykinase-like"/>
    <property type="match status" value="1"/>
</dbReference>
<feature type="domain" description="HPr kinase/phosphorylase C-terminal" evidence="1">
    <location>
        <begin position="3"/>
        <end position="75"/>
    </location>
</feature>
<name>A0A516GXE5_9PROT</name>
<organism evidence="2 3">
    <name type="scientific">Ferrovibrio terrae</name>
    <dbReference type="NCBI Taxonomy" id="2594003"/>
    <lineage>
        <taxon>Bacteria</taxon>
        <taxon>Pseudomonadati</taxon>
        <taxon>Pseudomonadota</taxon>
        <taxon>Alphaproteobacteria</taxon>
        <taxon>Rhodospirillales</taxon>
        <taxon>Rhodospirillaceae</taxon>
        <taxon>Ferrovibrio</taxon>
    </lineage>
</organism>
<dbReference type="Proteomes" id="UP000317496">
    <property type="component" value="Chromosome"/>
</dbReference>
<dbReference type="RefSeq" id="WP_144067182.1">
    <property type="nucleotide sequence ID" value="NZ_CP041636.1"/>
</dbReference>
<evidence type="ECO:0000313" key="3">
    <source>
        <dbReference type="Proteomes" id="UP000317496"/>
    </source>
</evidence>
<dbReference type="GO" id="GO:0006109">
    <property type="term" value="P:regulation of carbohydrate metabolic process"/>
    <property type="evidence" value="ECO:0007669"/>
    <property type="project" value="InterPro"/>
</dbReference>
<gene>
    <name evidence="2" type="ORF">FNB15_02395</name>
</gene>
<reference evidence="2 3" key="1">
    <citation type="submission" date="2019-07" db="EMBL/GenBank/DDBJ databases">
        <title>Genome sequencing for Ferrovibrio sp. K5.</title>
        <authorList>
            <person name="Park S.-J."/>
        </authorList>
    </citation>
    <scope>NUCLEOTIDE SEQUENCE [LARGE SCALE GENOMIC DNA]</scope>
    <source>
        <strain evidence="2 3">K5</strain>
    </source>
</reference>
<dbReference type="AlphaFoldDB" id="A0A516GXE5"/>
<sequence length="163" mass="17123">MLTIHASCVSIAGAALLLRGPSGAGKSDLALRLMDAGAGLIADDQTCLQRIDGSIIAGTPERLRGLLEIRGIGPVRMPATAPAPVALIVDLVPLNDVPRLPEPRHENILDITLPCLSLHAFEASAAIKARWALARAVEGRLFEPDEIAAVVAGTVTELFKRKA</sequence>
<proteinExistence type="predicted"/>
<dbReference type="Gene3D" id="3.40.50.300">
    <property type="entry name" value="P-loop containing nucleotide triphosphate hydrolases"/>
    <property type="match status" value="1"/>
</dbReference>
<dbReference type="CDD" id="cd01918">
    <property type="entry name" value="HprK_C"/>
    <property type="match status" value="1"/>
</dbReference>
<keyword evidence="3" id="KW-1185">Reference proteome</keyword>
<evidence type="ECO:0000259" key="1">
    <source>
        <dbReference type="Pfam" id="PF07475"/>
    </source>
</evidence>
<dbReference type="InterPro" id="IPR011104">
    <property type="entry name" value="Hpr_kin/Pase_C"/>
</dbReference>